<accession>A0A5C6DG94</accession>
<reference evidence="3 4" key="1">
    <citation type="submission" date="2019-02" db="EMBL/GenBank/DDBJ databases">
        <title>Deep-cultivation of Planctomycetes and their phenomic and genomic characterization uncovers novel biology.</title>
        <authorList>
            <person name="Wiegand S."/>
            <person name="Jogler M."/>
            <person name="Boedeker C."/>
            <person name="Pinto D."/>
            <person name="Vollmers J."/>
            <person name="Rivas-Marin E."/>
            <person name="Kohn T."/>
            <person name="Peeters S.H."/>
            <person name="Heuer A."/>
            <person name="Rast P."/>
            <person name="Oberbeckmann S."/>
            <person name="Bunk B."/>
            <person name="Jeske O."/>
            <person name="Meyerdierks A."/>
            <person name="Storesund J.E."/>
            <person name="Kallscheuer N."/>
            <person name="Luecker S."/>
            <person name="Lage O.M."/>
            <person name="Pohl T."/>
            <person name="Merkel B.J."/>
            <person name="Hornburger P."/>
            <person name="Mueller R.-W."/>
            <person name="Bruemmer F."/>
            <person name="Labrenz M."/>
            <person name="Spormann A.M."/>
            <person name="Op Den Camp H."/>
            <person name="Overmann J."/>
            <person name="Amann R."/>
            <person name="Jetten M.S.M."/>
            <person name="Mascher T."/>
            <person name="Medema M.H."/>
            <person name="Devos D.P."/>
            <person name="Kaster A.-K."/>
            <person name="Ovreas L."/>
            <person name="Rohde M."/>
            <person name="Galperin M.Y."/>
            <person name="Jogler C."/>
        </authorList>
    </citation>
    <scope>NUCLEOTIDE SEQUENCE [LARGE SCALE GENOMIC DNA]</scope>
    <source>
        <strain evidence="3 4">Poly41</strain>
    </source>
</reference>
<feature type="domain" description="Beta-lactamase-related" evidence="2">
    <location>
        <begin position="44"/>
        <end position="405"/>
    </location>
</feature>
<comment type="caution">
    <text evidence="3">The sequence shown here is derived from an EMBL/GenBank/DDBJ whole genome shotgun (WGS) entry which is preliminary data.</text>
</comment>
<name>A0A5C6DG94_9BACT</name>
<dbReference type="EMBL" id="SJPV01000007">
    <property type="protein sequence ID" value="TWU34847.1"/>
    <property type="molecule type" value="Genomic_DNA"/>
</dbReference>
<dbReference type="Pfam" id="PF00144">
    <property type="entry name" value="Beta-lactamase"/>
    <property type="match status" value="1"/>
</dbReference>
<dbReference type="InterPro" id="IPR012338">
    <property type="entry name" value="Beta-lactam/transpept-like"/>
</dbReference>
<protein>
    <submittedName>
        <fullName evidence="3">Esterase EstB</fullName>
        <ecNumber evidence="3">3.1.1.-</ecNumber>
    </submittedName>
</protein>
<dbReference type="InterPro" id="IPR001466">
    <property type="entry name" value="Beta-lactam-related"/>
</dbReference>
<keyword evidence="1" id="KW-0732">Signal</keyword>
<dbReference type="Proteomes" id="UP000319143">
    <property type="component" value="Unassembled WGS sequence"/>
</dbReference>
<dbReference type="OrthoDB" id="9770183at2"/>
<dbReference type="EC" id="3.1.1.-" evidence="3"/>
<organism evidence="3 4">
    <name type="scientific">Novipirellula artificiosorum</name>
    <dbReference type="NCBI Taxonomy" id="2528016"/>
    <lineage>
        <taxon>Bacteria</taxon>
        <taxon>Pseudomonadati</taxon>
        <taxon>Planctomycetota</taxon>
        <taxon>Planctomycetia</taxon>
        <taxon>Pirellulales</taxon>
        <taxon>Pirellulaceae</taxon>
        <taxon>Novipirellula</taxon>
    </lineage>
</organism>
<evidence type="ECO:0000256" key="1">
    <source>
        <dbReference type="SAM" id="SignalP"/>
    </source>
</evidence>
<evidence type="ECO:0000313" key="4">
    <source>
        <dbReference type="Proteomes" id="UP000319143"/>
    </source>
</evidence>
<gene>
    <name evidence="3" type="primary">estB_3</name>
    <name evidence="3" type="ORF">Poly41_39900</name>
</gene>
<keyword evidence="4" id="KW-1185">Reference proteome</keyword>
<dbReference type="GO" id="GO:0016787">
    <property type="term" value="F:hydrolase activity"/>
    <property type="evidence" value="ECO:0007669"/>
    <property type="project" value="UniProtKB-KW"/>
</dbReference>
<evidence type="ECO:0000313" key="3">
    <source>
        <dbReference type="EMBL" id="TWU34847.1"/>
    </source>
</evidence>
<dbReference type="AlphaFoldDB" id="A0A5C6DG94"/>
<dbReference type="Gene3D" id="3.40.710.10">
    <property type="entry name" value="DD-peptidase/beta-lactamase superfamily"/>
    <property type="match status" value="1"/>
</dbReference>
<feature type="chain" id="PRO_5023064827" evidence="1">
    <location>
        <begin position="23"/>
        <end position="426"/>
    </location>
</feature>
<dbReference type="InterPro" id="IPR050789">
    <property type="entry name" value="Diverse_Enzym_Activities"/>
</dbReference>
<keyword evidence="3" id="KW-0378">Hydrolase</keyword>
<evidence type="ECO:0000259" key="2">
    <source>
        <dbReference type="Pfam" id="PF00144"/>
    </source>
</evidence>
<sequence precursor="true">MIHSVRPLCLLAISLLVSPAISQERLLTKPEVVGVSSEKVGELSKYMQSLVDKGKIAGGVTMMARRGKVVHLKAVGMADREAEKRMTTDAIFRIASMTKPITSVAAMMLWEQGKIGLDDPISKYIPEFKNPEVLVSVGPLVTRPAKREITIRHLLTQTSGLGYPSTEGIGKLYLDHDIKMGLCSSNLTLKEMMERTGKLPIKFDPGSQWLYGMSSDVLGRVIEVASGKTFDVFVEKEICEPLGMTDTFFIAPPEKQSRVVAAYYLSKSQIKKVKVGDTEAPFSSDCHLEGNKCFSGGGGLCSTAEDYMRFCQMLLNGGELNGKRLLKLSTVEMMTTNQLEDSVVPNQKMIPGLIGDFGFGLTFYSEDFPTIQLRGAYAWFGVWTTSFRVSPKRDWIVITMTQLAPCKGVVAWMRDYEKIAAESIID</sequence>
<dbReference type="PANTHER" id="PTHR43283:SF3">
    <property type="entry name" value="BETA-LACTAMASE FAMILY PROTEIN (AFU_ORTHOLOGUE AFUA_5G07500)"/>
    <property type="match status" value="1"/>
</dbReference>
<proteinExistence type="predicted"/>
<feature type="signal peptide" evidence="1">
    <location>
        <begin position="1"/>
        <end position="22"/>
    </location>
</feature>
<dbReference type="SUPFAM" id="SSF56601">
    <property type="entry name" value="beta-lactamase/transpeptidase-like"/>
    <property type="match status" value="1"/>
</dbReference>
<dbReference type="PANTHER" id="PTHR43283">
    <property type="entry name" value="BETA-LACTAMASE-RELATED"/>
    <property type="match status" value="1"/>
</dbReference>